<dbReference type="Gene3D" id="3.30.1360.120">
    <property type="entry name" value="Probable tRNA modification gtpase trme, domain 1"/>
    <property type="match status" value="1"/>
</dbReference>
<feature type="non-terminal residue" evidence="5">
    <location>
        <position position="285"/>
    </location>
</feature>
<dbReference type="PANTHER" id="PTHR43757:SF2">
    <property type="entry name" value="AMINOMETHYLTRANSFERASE, MITOCHONDRIAL"/>
    <property type="match status" value="1"/>
</dbReference>
<dbReference type="InterPro" id="IPR028896">
    <property type="entry name" value="GcvT/YgfZ/DmdA"/>
</dbReference>
<keyword evidence="3" id="KW-0808">Transferase</keyword>
<sequence length="285" mass="31842">AEHLTTRKFCGLFDISHMGRFLISGLDALPFLQYVLTNNAAALQSGQSQYTIIPNESGGAVDDTYLYRIDENEYLLVVNGANLEKDWAWFQKYKPKFPQLMLKDQTARIAMLSLQGPRAKAVLEVILGDIRKLPEPARNRLTTVEIFGTKVPIARTGYTGEPICFELFPPAEIAVRLWNKLLQIGKKEGIAPIGLGARDTLRLEAGLPLYGHELGNDTEGKDIPIYALPVARFAVSFGEIKGEYVGREALMKQFQEIKLRLEDQLDMPKERLLVPKVIMPVAISG</sequence>
<keyword evidence="2" id="KW-0032">Aminotransferase</keyword>
<evidence type="ECO:0000259" key="4">
    <source>
        <dbReference type="Pfam" id="PF01571"/>
    </source>
</evidence>
<evidence type="ECO:0000256" key="1">
    <source>
        <dbReference type="ARBA" id="ARBA00008609"/>
    </source>
</evidence>
<organism evidence="5">
    <name type="scientific">marine sediment metagenome</name>
    <dbReference type="NCBI Taxonomy" id="412755"/>
    <lineage>
        <taxon>unclassified sequences</taxon>
        <taxon>metagenomes</taxon>
        <taxon>ecological metagenomes</taxon>
    </lineage>
</organism>
<comment type="similarity">
    <text evidence="1">Belongs to the GcvT family.</text>
</comment>
<dbReference type="PANTHER" id="PTHR43757">
    <property type="entry name" value="AMINOMETHYLTRANSFERASE"/>
    <property type="match status" value="1"/>
</dbReference>
<dbReference type="SUPFAM" id="SSF103025">
    <property type="entry name" value="Folate-binding domain"/>
    <property type="match status" value="1"/>
</dbReference>
<evidence type="ECO:0000256" key="3">
    <source>
        <dbReference type="ARBA" id="ARBA00022679"/>
    </source>
</evidence>
<dbReference type="FunFam" id="3.30.70.1400:FF:000001">
    <property type="entry name" value="Aminomethyltransferase"/>
    <property type="match status" value="1"/>
</dbReference>
<evidence type="ECO:0000256" key="2">
    <source>
        <dbReference type="ARBA" id="ARBA00022576"/>
    </source>
</evidence>
<gene>
    <name evidence="5" type="ORF">S06H3_29087</name>
</gene>
<dbReference type="InterPro" id="IPR027266">
    <property type="entry name" value="TrmE/GcvT-like"/>
</dbReference>
<protein>
    <recommendedName>
        <fullName evidence="4">GCVT N-terminal domain-containing protein</fullName>
    </recommendedName>
</protein>
<dbReference type="Pfam" id="PF01571">
    <property type="entry name" value="GCV_T"/>
    <property type="match status" value="1"/>
</dbReference>
<name>X1NPY7_9ZZZZ</name>
<dbReference type="AlphaFoldDB" id="X1NPY7"/>
<dbReference type="InterPro" id="IPR006222">
    <property type="entry name" value="GCVT_N"/>
</dbReference>
<feature type="domain" description="GCVT N-terminal" evidence="4">
    <location>
        <begin position="1"/>
        <end position="219"/>
    </location>
</feature>
<evidence type="ECO:0000313" key="5">
    <source>
        <dbReference type="EMBL" id="GAI32271.1"/>
    </source>
</evidence>
<dbReference type="PIRSF" id="PIRSF006487">
    <property type="entry name" value="GcvT"/>
    <property type="match status" value="1"/>
</dbReference>
<dbReference type="EMBL" id="BARV01017026">
    <property type="protein sequence ID" value="GAI32271.1"/>
    <property type="molecule type" value="Genomic_DNA"/>
</dbReference>
<feature type="non-terminal residue" evidence="5">
    <location>
        <position position="1"/>
    </location>
</feature>
<proteinExistence type="inferred from homology"/>
<comment type="caution">
    <text evidence="5">The sequence shown here is derived from an EMBL/GenBank/DDBJ whole genome shotgun (WGS) entry which is preliminary data.</text>
</comment>
<accession>X1NPY7</accession>
<reference evidence="5" key="1">
    <citation type="journal article" date="2014" name="Front. Microbiol.">
        <title>High frequency of phylogenetically diverse reductive dehalogenase-homologous genes in deep subseafloor sedimentary metagenomes.</title>
        <authorList>
            <person name="Kawai M."/>
            <person name="Futagami T."/>
            <person name="Toyoda A."/>
            <person name="Takaki Y."/>
            <person name="Nishi S."/>
            <person name="Hori S."/>
            <person name="Arai W."/>
            <person name="Tsubouchi T."/>
            <person name="Morono Y."/>
            <person name="Uchiyama I."/>
            <person name="Ito T."/>
            <person name="Fujiyama A."/>
            <person name="Inagaki F."/>
            <person name="Takami H."/>
        </authorList>
    </citation>
    <scope>NUCLEOTIDE SEQUENCE</scope>
    <source>
        <strain evidence="5">Expedition CK06-06</strain>
    </source>
</reference>
<dbReference type="GO" id="GO:0008483">
    <property type="term" value="F:transaminase activity"/>
    <property type="evidence" value="ECO:0007669"/>
    <property type="project" value="UniProtKB-KW"/>
</dbReference>